<dbReference type="CDD" id="cd05233">
    <property type="entry name" value="SDR_c"/>
    <property type="match status" value="1"/>
</dbReference>
<dbReference type="PRINTS" id="PR00080">
    <property type="entry name" value="SDRFAMILY"/>
</dbReference>
<dbReference type="Gene3D" id="3.40.50.720">
    <property type="entry name" value="NAD(P)-binding Rossmann-like Domain"/>
    <property type="match status" value="1"/>
</dbReference>
<feature type="compositionally biased region" description="Low complexity" evidence="5">
    <location>
        <begin position="172"/>
        <end position="191"/>
    </location>
</feature>
<feature type="region of interest" description="Disordered" evidence="5">
    <location>
        <begin position="20"/>
        <end position="42"/>
    </location>
</feature>
<accession>A0A2Z3HI34</accession>
<dbReference type="PANTHER" id="PTHR43391:SF14">
    <property type="entry name" value="DEHYDROGENASE_REDUCTASE SDR FAMILY PROTEIN 7-LIKE"/>
    <property type="match status" value="1"/>
</dbReference>
<feature type="region of interest" description="Disordered" evidence="5">
    <location>
        <begin position="154"/>
        <end position="207"/>
    </location>
</feature>
<feature type="compositionally biased region" description="Polar residues" evidence="5">
    <location>
        <begin position="192"/>
        <end position="202"/>
    </location>
</feature>
<name>A0A2Z3HI34_9BACT</name>
<keyword evidence="7" id="KW-1185">Reference proteome</keyword>
<evidence type="ECO:0000256" key="2">
    <source>
        <dbReference type="ARBA" id="ARBA00022857"/>
    </source>
</evidence>
<dbReference type="AlphaFoldDB" id="A0A2Z3HI34"/>
<dbReference type="PANTHER" id="PTHR43391">
    <property type="entry name" value="RETINOL DEHYDROGENASE-RELATED"/>
    <property type="match status" value="1"/>
</dbReference>
<sequence>MRGAVRKARVRGRGQLLAVRGRRPRDAGARGGRGRPGPAAKANVADASEVNDLIAATAATFDRLDVLVNNAGTTHFVPHTDLDALTDHVWQDIFGVNVMGAFYCVRAALPLLKARKGNVVSVTSVAGLTGQGSSIPYCASKAALNCMTQSLAPSRPARGSSTLIATGRLSVSSRAARTRPMPPRASSRATSYPGTAGTSSPSICRRAASGSVNRATVALESGAWGEFGPDTRVADRSSGIVGPREGTPNDSPSGAPVTRHSVARRRRRILRLYQ</sequence>
<evidence type="ECO:0000256" key="1">
    <source>
        <dbReference type="ARBA" id="ARBA00006484"/>
    </source>
</evidence>
<evidence type="ECO:0000256" key="5">
    <source>
        <dbReference type="SAM" id="MobiDB-lite"/>
    </source>
</evidence>
<dbReference type="PROSITE" id="PS00061">
    <property type="entry name" value="ADH_SHORT"/>
    <property type="match status" value="1"/>
</dbReference>
<dbReference type="Pfam" id="PF00106">
    <property type="entry name" value="adh_short"/>
    <property type="match status" value="1"/>
</dbReference>
<keyword evidence="2" id="KW-0521">NADP</keyword>
<dbReference type="InterPro" id="IPR036291">
    <property type="entry name" value="NAD(P)-bd_dom_sf"/>
</dbReference>
<dbReference type="GO" id="GO:0016491">
    <property type="term" value="F:oxidoreductase activity"/>
    <property type="evidence" value="ECO:0007669"/>
    <property type="project" value="UniProtKB-KW"/>
</dbReference>
<dbReference type="KEGG" id="gog:C1280_33785"/>
<evidence type="ECO:0000313" key="7">
    <source>
        <dbReference type="Proteomes" id="UP000245802"/>
    </source>
</evidence>
<dbReference type="InterPro" id="IPR002347">
    <property type="entry name" value="SDR_fam"/>
</dbReference>
<organism evidence="6 7">
    <name type="scientific">Gemmata obscuriglobus</name>
    <dbReference type="NCBI Taxonomy" id="114"/>
    <lineage>
        <taxon>Bacteria</taxon>
        <taxon>Pseudomonadati</taxon>
        <taxon>Planctomycetota</taxon>
        <taxon>Planctomycetia</taxon>
        <taxon>Gemmatales</taxon>
        <taxon>Gemmataceae</taxon>
        <taxon>Gemmata</taxon>
    </lineage>
</organism>
<dbReference type="OrthoDB" id="9790146at2"/>
<keyword evidence="3" id="KW-0560">Oxidoreductase</keyword>
<dbReference type="SUPFAM" id="SSF51735">
    <property type="entry name" value="NAD(P)-binding Rossmann-fold domains"/>
    <property type="match status" value="1"/>
</dbReference>
<dbReference type="EMBL" id="CP025958">
    <property type="protein sequence ID" value="AWM41484.1"/>
    <property type="molecule type" value="Genomic_DNA"/>
</dbReference>
<dbReference type="InterPro" id="IPR020904">
    <property type="entry name" value="Sc_DH/Rdtase_CS"/>
</dbReference>
<evidence type="ECO:0000256" key="3">
    <source>
        <dbReference type="ARBA" id="ARBA00023002"/>
    </source>
</evidence>
<protein>
    <submittedName>
        <fullName evidence="6">SDR family NAD(P)-dependent oxidoreductase</fullName>
    </submittedName>
</protein>
<gene>
    <name evidence="6" type="ORF">C1280_33785</name>
</gene>
<dbReference type="Proteomes" id="UP000245802">
    <property type="component" value="Chromosome"/>
</dbReference>
<evidence type="ECO:0000313" key="6">
    <source>
        <dbReference type="EMBL" id="AWM41484.1"/>
    </source>
</evidence>
<dbReference type="PRINTS" id="PR00081">
    <property type="entry name" value="GDHRDH"/>
</dbReference>
<evidence type="ECO:0000256" key="4">
    <source>
        <dbReference type="RuleBase" id="RU000363"/>
    </source>
</evidence>
<feature type="region of interest" description="Disordered" evidence="5">
    <location>
        <begin position="225"/>
        <end position="262"/>
    </location>
</feature>
<reference evidence="6 7" key="1">
    <citation type="submission" date="2018-01" db="EMBL/GenBank/DDBJ databases">
        <title>G. obscuriglobus.</title>
        <authorList>
            <person name="Franke J."/>
            <person name="Blomberg W."/>
            <person name="Selmecki A."/>
        </authorList>
    </citation>
    <scope>NUCLEOTIDE SEQUENCE [LARGE SCALE GENOMIC DNA]</scope>
    <source>
        <strain evidence="6 7">DSM 5831</strain>
    </source>
</reference>
<proteinExistence type="inferred from homology"/>
<comment type="similarity">
    <text evidence="1 4">Belongs to the short-chain dehydrogenases/reductases (SDR) family.</text>
</comment>